<dbReference type="SUPFAM" id="SSF50475">
    <property type="entry name" value="FMN-binding split barrel"/>
    <property type="match status" value="1"/>
</dbReference>
<sequence length="130" mass="14216">MALSDTWKAILNQPVLIHFTTLNDDGSPSTSPVWVAVDGDDLIVNSAVGRLKDKNVRRDPRVALSAVDPANPYHALMVQGRVIDISTDGADAQIDALAKKYLGQDTYPFRRAGEVRVNYRIRPEKVAGMG</sequence>
<dbReference type="PANTHER" id="PTHR35176">
    <property type="entry name" value="HEME OXYGENASE HI_0854-RELATED"/>
    <property type="match status" value="1"/>
</dbReference>
<organism evidence="3 4">
    <name type="scientific">Oryzicola mucosus</name>
    <dbReference type="NCBI Taxonomy" id="2767425"/>
    <lineage>
        <taxon>Bacteria</taxon>
        <taxon>Pseudomonadati</taxon>
        <taxon>Pseudomonadota</taxon>
        <taxon>Alphaproteobacteria</taxon>
        <taxon>Hyphomicrobiales</taxon>
        <taxon>Phyllobacteriaceae</taxon>
        <taxon>Oryzicola</taxon>
    </lineage>
</organism>
<dbReference type="Gene3D" id="2.30.110.10">
    <property type="entry name" value="Electron Transport, Fmn-binding Protein, Chain A"/>
    <property type="match status" value="1"/>
</dbReference>
<comment type="caution">
    <text evidence="3">The sequence shown here is derived from an EMBL/GenBank/DDBJ whole genome shotgun (WGS) entry which is preliminary data.</text>
</comment>
<proteinExistence type="predicted"/>
<evidence type="ECO:0000313" key="3">
    <source>
        <dbReference type="EMBL" id="MBD0414906.1"/>
    </source>
</evidence>
<dbReference type="GO" id="GO:0016627">
    <property type="term" value="F:oxidoreductase activity, acting on the CH-CH group of donors"/>
    <property type="evidence" value="ECO:0007669"/>
    <property type="project" value="TreeGrafter"/>
</dbReference>
<name>A0A8J6PJS9_9HYPH</name>
<dbReference type="EMBL" id="JACVVX010000002">
    <property type="protein sequence ID" value="MBD0414906.1"/>
    <property type="molecule type" value="Genomic_DNA"/>
</dbReference>
<dbReference type="InterPro" id="IPR012349">
    <property type="entry name" value="Split_barrel_FMN-bd"/>
</dbReference>
<dbReference type="Proteomes" id="UP000643405">
    <property type="component" value="Unassembled WGS sequence"/>
</dbReference>
<dbReference type="GO" id="GO:0070967">
    <property type="term" value="F:coenzyme F420 binding"/>
    <property type="evidence" value="ECO:0007669"/>
    <property type="project" value="TreeGrafter"/>
</dbReference>
<dbReference type="Pfam" id="PF01243">
    <property type="entry name" value="PNPOx_N"/>
    <property type="match status" value="1"/>
</dbReference>
<keyword evidence="1" id="KW-0560">Oxidoreductase</keyword>
<protein>
    <submittedName>
        <fullName evidence="3">PPOX class F420-dependent oxidoreductase</fullName>
    </submittedName>
</protein>
<dbReference type="GO" id="GO:0005829">
    <property type="term" value="C:cytosol"/>
    <property type="evidence" value="ECO:0007669"/>
    <property type="project" value="TreeGrafter"/>
</dbReference>
<keyword evidence="4" id="KW-1185">Reference proteome</keyword>
<dbReference type="RefSeq" id="WP_188164316.1">
    <property type="nucleotide sequence ID" value="NZ_JACVVX010000002.1"/>
</dbReference>
<evidence type="ECO:0000259" key="2">
    <source>
        <dbReference type="Pfam" id="PF01243"/>
    </source>
</evidence>
<dbReference type="AlphaFoldDB" id="A0A8J6PJS9"/>
<dbReference type="InterPro" id="IPR019920">
    <property type="entry name" value="F420-binding_dom_put"/>
</dbReference>
<reference evidence="3" key="1">
    <citation type="submission" date="2020-09" db="EMBL/GenBank/DDBJ databases">
        <title>Genome seq and assembly of Tianweitania sp.</title>
        <authorList>
            <person name="Chhetri G."/>
        </authorList>
    </citation>
    <scope>NUCLEOTIDE SEQUENCE</scope>
    <source>
        <strain evidence="3">Rool2</strain>
    </source>
</reference>
<accession>A0A8J6PJS9</accession>
<evidence type="ECO:0000313" key="4">
    <source>
        <dbReference type="Proteomes" id="UP000643405"/>
    </source>
</evidence>
<dbReference type="PANTHER" id="PTHR35176:SF6">
    <property type="entry name" value="HEME OXYGENASE HI_0854-RELATED"/>
    <property type="match status" value="1"/>
</dbReference>
<gene>
    <name evidence="3" type="ORF">ICI42_09590</name>
</gene>
<evidence type="ECO:0000256" key="1">
    <source>
        <dbReference type="ARBA" id="ARBA00023002"/>
    </source>
</evidence>
<dbReference type="InterPro" id="IPR011576">
    <property type="entry name" value="Pyridox_Oxase_N"/>
</dbReference>
<feature type="domain" description="Pyridoxamine 5'-phosphate oxidase N-terminal" evidence="2">
    <location>
        <begin position="4"/>
        <end position="127"/>
    </location>
</feature>
<dbReference type="InterPro" id="IPR052019">
    <property type="entry name" value="F420H2_bilvrd_red/Heme_oxyg"/>
</dbReference>
<dbReference type="NCBIfam" id="TIGR03618">
    <property type="entry name" value="Rv1155_F420"/>
    <property type="match status" value="1"/>
</dbReference>